<evidence type="ECO:0000313" key="3">
    <source>
        <dbReference type="Proteomes" id="UP001529510"/>
    </source>
</evidence>
<evidence type="ECO:0000256" key="1">
    <source>
        <dbReference type="SAM" id="MobiDB-lite"/>
    </source>
</evidence>
<name>A0ABD0NZM5_CIRMR</name>
<dbReference type="EMBL" id="JAMKFB020000019">
    <property type="protein sequence ID" value="KAL0166486.1"/>
    <property type="molecule type" value="Genomic_DNA"/>
</dbReference>
<comment type="caution">
    <text evidence="2">The sequence shown here is derived from an EMBL/GenBank/DDBJ whole genome shotgun (WGS) entry which is preliminary data.</text>
</comment>
<reference evidence="2 3" key="1">
    <citation type="submission" date="2024-05" db="EMBL/GenBank/DDBJ databases">
        <title>Genome sequencing and assembly of Indian major carp, Cirrhinus mrigala (Hamilton, 1822).</title>
        <authorList>
            <person name="Mohindra V."/>
            <person name="Chowdhury L.M."/>
            <person name="Lal K."/>
            <person name="Jena J.K."/>
        </authorList>
    </citation>
    <scope>NUCLEOTIDE SEQUENCE [LARGE SCALE GENOMIC DNA]</scope>
    <source>
        <strain evidence="2">CM1030</strain>
        <tissue evidence="2">Blood</tissue>
    </source>
</reference>
<gene>
    <name evidence="2" type="ORF">M9458_038330</name>
</gene>
<feature type="region of interest" description="Disordered" evidence="1">
    <location>
        <begin position="1"/>
        <end position="21"/>
    </location>
</feature>
<accession>A0ABD0NZM5</accession>
<feature type="compositionally biased region" description="Acidic residues" evidence="1">
    <location>
        <begin position="1"/>
        <end position="14"/>
    </location>
</feature>
<feature type="non-terminal residue" evidence="2">
    <location>
        <position position="1"/>
    </location>
</feature>
<organism evidence="2 3">
    <name type="scientific">Cirrhinus mrigala</name>
    <name type="common">Mrigala</name>
    <dbReference type="NCBI Taxonomy" id="683832"/>
    <lineage>
        <taxon>Eukaryota</taxon>
        <taxon>Metazoa</taxon>
        <taxon>Chordata</taxon>
        <taxon>Craniata</taxon>
        <taxon>Vertebrata</taxon>
        <taxon>Euteleostomi</taxon>
        <taxon>Actinopterygii</taxon>
        <taxon>Neopterygii</taxon>
        <taxon>Teleostei</taxon>
        <taxon>Ostariophysi</taxon>
        <taxon>Cypriniformes</taxon>
        <taxon>Cyprinidae</taxon>
        <taxon>Labeoninae</taxon>
        <taxon>Labeonini</taxon>
        <taxon>Cirrhinus</taxon>
    </lineage>
</organism>
<sequence length="52" mass="5910">TTVVGDEECDGNPEEEQKSSIPDDMYYNYEELCSKPFITTDSNIPQNLLHLS</sequence>
<keyword evidence="3" id="KW-1185">Reference proteome</keyword>
<dbReference type="Proteomes" id="UP001529510">
    <property type="component" value="Unassembled WGS sequence"/>
</dbReference>
<evidence type="ECO:0000313" key="2">
    <source>
        <dbReference type="EMBL" id="KAL0166486.1"/>
    </source>
</evidence>
<proteinExistence type="predicted"/>
<protein>
    <submittedName>
        <fullName evidence="2">Uncharacterized protein</fullName>
    </submittedName>
</protein>
<dbReference type="AlphaFoldDB" id="A0ABD0NZM5"/>
<feature type="non-terminal residue" evidence="2">
    <location>
        <position position="52"/>
    </location>
</feature>